<proteinExistence type="predicted"/>
<dbReference type="AlphaFoldDB" id="A0A2Z6ZT57"/>
<organism evidence="1 2">
    <name type="scientific">Dorcoceras hygrometricum</name>
    <dbReference type="NCBI Taxonomy" id="472368"/>
    <lineage>
        <taxon>Eukaryota</taxon>
        <taxon>Viridiplantae</taxon>
        <taxon>Streptophyta</taxon>
        <taxon>Embryophyta</taxon>
        <taxon>Tracheophyta</taxon>
        <taxon>Spermatophyta</taxon>
        <taxon>Magnoliopsida</taxon>
        <taxon>eudicotyledons</taxon>
        <taxon>Gunneridae</taxon>
        <taxon>Pentapetalae</taxon>
        <taxon>asterids</taxon>
        <taxon>lamiids</taxon>
        <taxon>Lamiales</taxon>
        <taxon>Gesneriaceae</taxon>
        <taxon>Didymocarpoideae</taxon>
        <taxon>Trichosporeae</taxon>
        <taxon>Loxocarpinae</taxon>
        <taxon>Dorcoceras</taxon>
    </lineage>
</organism>
<dbReference type="Proteomes" id="UP000250235">
    <property type="component" value="Unassembled WGS sequence"/>
</dbReference>
<sequence length="81" mass="8996">MIGVVVSRLVSVQYVYAEIGVQYGVVFVCMYYGSGECGVYAIAAAAFTLAERNVYTLNDKLVAVFRKFCACSLWSQSWMLD</sequence>
<gene>
    <name evidence="1" type="ORF">F511_46591</name>
</gene>
<evidence type="ECO:0000313" key="1">
    <source>
        <dbReference type="EMBL" id="KZT76385.1"/>
    </source>
</evidence>
<dbReference type="EMBL" id="KV127163">
    <property type="protein sequence ID" value="KZT76385.1"/>
    <property type="molecule type" value="Genomic_DNA"/>
</dbReference>
<protein>
    <submittedName>
        <fullName evidence="1">Uncharacterized protein</fullName>
    </submittedName>
</protein>
<reference evidence="1 2" key="1">
    <citation type="journal article" date="2015" name="Proc. Natl. Acad. Sci. U.S.A.">
        <title>The resurrection genome of Boea hygrometrica: A blueprint for survival of dehydration.</title>
        <authorList>
            <person name="Xiao L."/>
            <person name="Yang G."/>
            <person name="Zhang L."/>
            <person name="Yang X."/>
            <person name="Zhao S."/>
            <person name="Ji Z."/>
            <person name="Zhou Q."/>
            <person name="Hu M."/>
            <person name="Wang Y."/>
            <person name="Chen M."/>
            <person name="Xu Y."/>
            <person name="Jin H."/>
            <person name="Xiao X."/>
            <person name="Hu G."/>
            <person name="Bao F."/>
            <person name="Hu Y."/>
            <person name="Wan P."/>
            <person name="Li L."/>
            <person name="Deng X."/>
            <person name="Kuang T."/>
            <person name="Xiang C."/>
            <person name="Zhu J.K."/>
            <person name="Oliver M.J."/>
            <person name="He Y."/>
        </authorList>
    </citation>
    <scope>NUCLEOTIDE SEQUENCE [LARGE SCALE GENOMIC DNA]</scope>
    <source>
        <strain evidence="2">cv. XS01</strain>
    </source>
</reference>
<name>A0A2Z6ZT57_9LAMI</name>
<accession>A0A2Z6ZT57</accession>
<evidence type="ECO:0000313" key="2">
    <source>
        <dbReference type="Proteomes" id="UP000250235"/>
    </source>
</evidence>
<keyword evidence="2" id="KW-1185">Reference proteome</keyword>